<evidence type="ECO:0000313" key="11">
    <source>
        <dbReference type="EMBL" id="KAF5364723.1"/>
    </source>
</evidence>
<keyword evidence="10" id="KW-0732">Signal</keyword>
<dbReference type="GO" id="GO:0004497">
    <property type="term" value="F:monooxygenase activity"/>
    <property type="evidence" value="ECO:0007669"/>
    <property type="project" value="UniProtKB-KW"/>
</dbReference>
<dbReference type="AlphaFoldDB" id="A0A8H5GGT4"/>
<gene>
    <name evidence="11" type="ORF">D9757_012497</name>
</gene>
<feature type="chain" id="PRO_5034270477" description="Cytochrome P450" evidence="10">
    <location>
        <begin position="20"/>
        <end position="531"/>
    </location>
</feature>
<dbReference type="InterPro" id="IPR002401">
    <property type="entry name" value="Cyt_P450_E_grp-I"/>
</dbReference>
<evidence type="ECO:0000256" key="2">
    <source>
        <dbReference type="ARBA" id="ARBA00005179"/>
    </source>
</evidence>
<dbReference type="GO" id="GO:0016705">
    <property type="term" value="F:oxidoreductase activity, acting on paired donors, with incorporation or reduction of molecular oxygen"/>
    <property type="evidence" value="ECO:0007669"/>
    <property type="project" value="InterPro"/>
</dbReference>
<dbReference type="Gene3D" id="1.10.630.10">
    <property type="entry name" value="Cytochrome P450"/>
    <property type="match status" value="1"/>
</dbReference>
<evidence type="ECO:0000256" key="3">
    <source>
        <dbReference type="ARBA" id="ARBA00010617"/>
    </source>
</evidence>
<dbReference type="Proteomes" id="UP000518752">
    <property type="component" value="Unassembled WGS sequence"/>
</dbReference>
<protein>
    <recommendedName>
        <fullName evidence="13">Cytochrome P450</fullName>
    </recommendedName>
</protein>
<dbReference type="EMBL" id="JAACJN010000182">
    <property type="protein sequence ID" value="KAF5364723.1"/>
    <property type="molecule type" value="Genomic_DNA"/>
</dbReference>
<dbReference type="PANTHER" id="PTHR46300">
    <property type="entry name" value="P450, PUTATIVE (EUROFUNG)-RELATED-RELATED"/>
    <property type="match status" value="1"/>
</dbReference>
<keyword evidence="12" id="KW-1185">Reference proteome</keyword>
<evidence type="ECO:0000256" key="5">
    <source>
        <dbReference type="ARBA" id="ARBA00022723"/>
    </source>
</evidence>
<keyword evidence="7 9" id="KW-0408">Iron</keyword>
<comment type="cofactor">
    <cofactor evidence="1 9">
        <name>heme</name>
        <dbReference type="ChEBI" id="CHEBI:30413"/>
    </cofactor>
</comment>
<dbReference type="Pfam" id="PF00067">
    <property type="entry name" value="p450"/>
    <property type="match status" value="1"/>
</dbReference>
<dbReference type="SUPFAM" id="SSF48264">
    <property type="entry name" value="Cytochrome P450"/>
    <property type="match status" value="1"/>
</dbReference>
<dbReference type="CDD" id="cd11065">
    <property type="entry name" value="CYP64-like"/>
    <property type="match status" value="1"/>
</dbReference>
<keyword evidence="5 9" id="KW-0479">Metal-binding</keyword>
<evidence type="ECO:0000256" key="1">
    <source>
        <dbReference type="ARBA" id="ARBA00001971"/>
    </source>
</evidence>
<keyword evidence="8" id="KW-0503">Monooxygenase</keyword>
<dbReference type="OrthoDB" id="2789670at2759"/>
<sequence>MESSTYLFLISLVVMFLYCQRPRRNRAPLPPGPRKLPLIGNLLDMPTTFEWETYNNWCKKLDSDIIHLEVAGTSIVVMNSAQVAEELLDQHSAIHSDRSRLVMVNELMGWDYSFGLMAYGDEWRAQRKLFQREFNPQAAERFHPIEIRATHQLLGHILDKPKNYVRHIRHFAASTIIGIAYGVDVQEDNDPYVEAAERALESLGLGIAPGAFLVESIPALKYVPNWFPGAGFKRKAKKWARYSTLMRELPFAAAKKQISQGVARPSFTSYSLEKLDGSENITEQEQRIQSTAATMYTGATDSIVSVLTTFILAMLANPEALKRAQAEIDSVVQPGEFPQLSDQNRLPFVTAVLKETLRWQNVTPLGIPHASSSEDIYRGYRIPAGSIMVANIWAILHDESVYPEPHSFKPERFIGKDGKINPAVKDPATALFGFGRRRVSDLPSLWFYSLPACSPSICPGRFMAFSSLWIAVASMLAVYDIEKPINADGHVIEPSYRFISSMACVPAPFECVLKPRNAQAEEMIRSMASEC</sequence>
<reference evidence="11 12" key="1">
    <citation type="journal article" date="2020" name="ISME J.">
        <title>Uncovering the hidden diversity of litter-decomposition mechanisms in mushroom-forming fungi.</title>
        <authorList>
            <person name="Floudas D."/>
            <person name="Bentzer J."/>
            <person name="Ahren D."/>
            <person name="Johansson T."/>
            <person name="Persson P."/>
            <person name="Tunlid A."/>
        </authorList>
    </citation>
    <scope>NUCLEOTIDE SEQUENCE [LARGE SCALE GENOMIC DNA]</scope>
    <source>
        <strain evidence="11 12">CBS 406.79</strain>
    </source>
</reference>
<evidence type="ECO:0008006" key="13">
    <source>
        <dbReference type="Google" id="ProtNLM"/>
    </source>
</evidence>
<dbReference type="PRINTS" id="PR00463">
    <property type="entry name" value="EP450I"/>
</dbReference>
<keyword evidence="6" id="KW-0560">Oxidoreductase</keyword>
<dbReference type="GO" id="GO:0020037">
    <property type="term" value="F:heme binding"/>
    <property type="evidence" value="ECO:0007669"/>
    <property type="project" value="InterPro"/>
</dbReference>
<comment type="pathway">
    <text evidence="2">Secondary metabolite biosynthesis.</text>
</comment>
<dbReference type="PANTHER" id="PTHR46300:SF7">
    <property type="entry name" value="P450, PUTATIVE (EUROFUNG)-RELATED"/>
    <property type="match status" value="1"/>
</dbReference>
<evidence type="ECO:0000313" key="12">
    <source>
        <dbReference type="Proteomes" id="UP000518752"/>
    </source>
</evidence>
<organism evidence="11 12">
    <name type="scientific">Collybiopsis confluens</name>
    <dbReference type="NCBI Taxonomy" id="2823264"/>
    <lineage>
        <taxon>Eukaryota</taxon>
        <taxon>Fungi</taxon>
        <taxon>Dikarya</taxon>
        <taxon>Basidiomycota</taxon>
        <taxon>Agaricomycotina</taxon>
        <taxon>Agaricomycetes</taxon>
        <taxon>Agaricomycetidae</taxon>
        <taxon>Agaricales</taxon>
        <taxon>Marasmiineae</taxon>
        <taxon>Omphalotaceae</taxon>
        <taxon>Collybiopsis</taxon>
    </lineage>
</organism>
<evidence type="ECO:0000256" key="7">
    <source>
        <dbReference type="ARBA" id="ARBA00023004"/>
    </source>
</evidence>
<dbReference type="InterPro" id="IPR050364">
    <property type="entry name" value="Cytochrome_P450_fung"/>
</dbReference>
<evidence type="ECO:0000256" key="8">
    <source>
        <dbReference type="ARBA" id="ARBA00023033"/>
    </source>
</evidence>
<evidence type="ECO:0000256" key="9">
    <source>
        <dbReference type="PIRSR" id="PIRSR602401-1"/>
    </source>
</evidence>
<accession>A0A8H5GGT4</accession>
<feature type="binding site" description="axial binding residue" evidence="9">
    <location>
        <position position="458"/>
    </location>
    <ligand>
        <name>heme</name>
        <dbReference type="ChEBI" id="CHEBI:30413"/>
    </ligand>
    <ligandPart>
        <name>Fe</name>
        <dbReference type="ChEBI" id="CHEBI:18248"/>
    </ligandPart>
</feature>
<name>A0A8H5GGT4_9AGAR</name>
<dbReference type="InterPro" id="IPR001128">
    <property type="entry name" value="Cyt_P450"/>
</dbReference>
<dbReference type="InterPro" id="IPR036396">
    <property type="entry name" value="Cyt_P450_sf"/>
</dbReference>
<proteinExistence type="inferred from homology"/>
<keyword evidence="4 9" id="KW-0349">Heme</keyword>
<feature type="signal peptide" evidence="10">
    <location>
        <begin position="1"/>
        <end position="19"/>
    </location>
</feature>
<evidence type="ECO:0000256" key="6">
    <source>
        <dbReference type="ARBA" id="ARBA00023002"/>
    </source>
</evidence>
<comment type="caution">
    <text evidence="11">The sequence shown here is derived from an EMBL/GenBank/DDBJ whole genome shotgun (WGS) entry which is preliminary data.</text>
</comment>
<evidence type="ECO:0000256" key="4">
    <source>
        <dbReference type="ARBA" id="ARBA00022617"/>
    </source>
</evidence>
<evidence type="ECO:0000256" key="10">
    <source>
        <dbReference type="SAM" id="SignalP"/>
    </source>
</evidence>
<comment type="similarity">
    <text evidence="3">Belongs to the cytochrome P450 family.</text>
</comment>
<dbReference type="GO" id="GO:0005506">
    <property type="term" value="F:iron ion binding"/>
    <property type="evidence" value="ECO:0007669"/>
    <property type="project" value="InterPro"/>
</dbReference>